<dbReference type="STRING" id="1089305.SAMN05444148_1138"/>
<dbReference type="Proteomes" id="UP000184522">
    <property type="component" value="Unassembled WGS sequence"/>
</dbReference>
<dbReference type="EMBL" id="FQWS01000001">
    <property type="protein sequence ID" value="SHG86655.1"/>
    <property type="molecule type" value="Genomic_DNA"/>
</dbReference>
<evidence type="ECO:0000313" key="1">
    <source>
        <dbReference type="EMBL" id="SHG86655.1"/>
    </source>
</evidence>
<proteinExistence type="predicted"/>
<keyword evidence="2" id="KW-1185">Reference proteome</keyword>
<accession>A0A1M5NAZ7</accession>
<dbReference type="OrthoDB" id="1143948at2"/>
<sequence>MKKVFALIFYIGLFVSCKNDAKTNSEIEEQTASKSYDQNDGLITLKGDFIYDENQNAAVIQTANSIYGVVIDDNMKALNEKVKAYKKESTDMVPVTVRAKRFAKPEGEEGWPFRLEIKETIKVEAPNPEQNDVIKTEN</sequence>
<reference evidence="2" key="1">
    <citation type="submission" date="2016-11" db="EMBL/GenBank/DDBJ databases">
        <authorList>
            <person name="Varghese N."/>
            <person name="Submissions S."/>
        </authorList>
    </citation>
    <scope>NUCLEOTIDE SEQUENCE [LARGE SCALE GENOMIC DNA]</scope>
    <source>
        <strain evidence="2">DSM 25330</strain>
    </source>
</reference>
<evidence type="ECO:0000313" key="2">
    <source>
        <dbReference type="Proteomes" id="UP000184522"/>
    </source>
</evidence>
<evidence type="ECO:0008006" key="3">
    <source>
        <dbReference type="Google" id="ProtNLM"/>
    </source>
</evidence>
<name>A0A1M5NAZ7_9FLAO</name>
<dbReference type="RefSeq" id="WP_073084103.1">
    <property type="nucleotide sequence ID" value="NZ_FQWS01000001.1"/>
</dbReference>
<protein>
    <recommendedName>
        <fullName evidence="3">NlpE C-terminal OB domain-containing protein</fullName>
    </recommendedName>
</protein>
<gene>
    <name evidence="1" type="ORF">SAMN05444148_1138</name>
</gene>
<dbReference type="AlphaFoldDB" id="A0A1M5NAZ7"/>
<dbReference type="PROSITE" id="PS51257">
    <property type="entry name" value="PROKAR_LIPOPROTEIN"/>
    <property type="match status" value="1"/>
</dbReference>
<organism evidence="1 2">
    <name type="scientific">Winogradskyella jejuensis</name>
    <dbReference type="NCBI Taxonomy" id="1089305"/>
    <lineage>
        <taxon>Bacteria</taxon>
        <taxon>Pseudomonadati</taxon>
        <taxon>Bacteroidota</taxon>
        <taxon>Flavobacteriia</taxon>
        <taxon>Flavobacteriales</taxon>
        <taxon>Flavobacteriaceae</taxon>
        <taxon>Winogradskyella</taxon>
    </lineage>
</organism>